<keyword evidence="5" id="KW-0067">ATP-binding</keyword>
<evidence type="ECO:0000259" key="10">
    <source>
        <dbReference type="PROSITE" id="PS51193"/>
    </source>
</evidence>
<dbReference type="PANTHER" id="PTHR11472:SF47">
    <property type="entry name" value="FANCONI ANEMIA GROUP J PROTEIN"/>
    <property type="match status" value="1"/>
</dbReference>
<keyword evidence="12" id="KW-1185">Reference proteome</keyword>
<dbReference type="GO" id="GO:1990918">
    <property type="term" value="P:double-strand break repair involved in meiotic recombination"/>
    <property type="evidence" value="ECO:0007669"/>
    <property type="project" value="TreeGrafter"/>
</dbReference>
<dbReference type="InterPro" id="IPR010614">
    <property type="entry name" value="RAD3-like_helicase_DEAD"/>
</dbReference>
<dbReference type="Gene3D" id="3.40.50.300">
    <property type="entry name" value="P-loop containing nucleotide triphosphate hydrolases"/>
    <property type="match status" value="3"/>
</dbReference>
<organism evidence="11 12">
    <name type="scientific">Pristionchus mayeri</name>
    <dbReference type="NCBI Taxonomy" id="1317129"/>
    <lineage>
        <taxon>Eukaryota</taxon>
        <taxon>Metazoa</taxon>
        <taxon>Ecdysozoa</taxon>
        <taxon>Nematoda</taxon>
        <taxon>Chromadorea</taxon>
        <taxon>Rhabditida</taxon>
        <taxon>Rhabditina</taxon>
        <taxon>Diplogasteromorpha</taxon>
        <taxon>Diplogasteroidea</taxon>
        <taxon>Neodiplogasteridae</taxon>
        <taxon>Pristionchus</taxon>
    </lineage>
</organism>
<dbReference type="GO" id="GO:0003677">
    <property type="term" value="F:DNA binding"/>
    <property type="evidence" value="ECO:0007669"/>
    <property type="project" value="InterPro"/>
</dbReference>
<feature type="non-terminal residue" evidence="11">
    <location>
        <position position="1"/>
    </location>
</feature>
<dbReference type="GO" id="GO:0003678">
    <property type="term" value="F:DNA helicase activity"/>
    <property type="evidence" value="ECO:0007669"/>
    <property type="project" value="InterPro"/>
</dbReference>
<dbReference type="InterPro" id="IPR027417">
    <property type="entry name" value="P-loop_NTPase"/>
</dbReference>
<dbReference type="PANTHER" id="PTHR11472">
    <property type="entry name" value="DNA REPAIR DEAD HELICASE RAD3/XP-D SUBFAMILY MEMBER"/>
    <property type="match status" value="1"/>
</dbReference>
<evidence type="ECO:0000256" key="1">
    <source>
        <dbReference type="ARBA" id="ARBA00022723"/>
    </source>
</evidence>
<accession>A0AAN5CGD0</accession>
<dbReference type="InterPro" id="IPR006555">
    <property type="entry name" value="ATP-dep_Helicase_C"/>
</dbReference>
<dbReference type="FunFam" id="3.40.50.300:FF:003440">
    <property type="entry name" value="Deletions Of G-rich DNA"/>
    <property type="match status" value="1"/>
</dbReference>
<dbReference type="InterPro" id="IPR002464">
    <property type="entry name" value="DNA/RNA_helicase_DEAH_CS"/>
</dbReference>
<dbReference type="GO" id="GO:0006289">
    <property type="term" value="P:nucleotide-excision repair"/>
    <property type="evidence" value="ECO:0007669"/>
    <property type="project" value="TreeGrafter"/>
</dbReference>
<comment type="caution">
    <text evidence="11">The sequence shown here is derived from an EMBL/GenBank/DDBJ whole genome shotgun (WGS) entry which is preliminary data.</text>
</comment>
<proteinExistence type="predicted"/>
<dbReference type="FunFam" id="3.40.50.300:FF:003493">
    <property type="entry name" value="Predicted protein"/>
    <property type="match status" value="1"/>
</dbReference>
<keyword evidence="8" id="KW-0413">Isomerase</keyword>
<dbReference type="GO" id="GO:0016818">
    <property type="term" value="F:hydrolase activity, acting on acid anhydrides, in phosphorus-containing anhydrides"/>
    <property type="evidence" value="ECO:0007669"/>
    <property type="project" value="InterPro"/>
</dbReference>
<keyword evidence="6" id="KW-0408">Iron</keyword>
<dbReference type="SMART" id="SM00488">
    <property type="entry name" value="DEXDc2"/>
    <property type="match status" value="1"/>
</dbReference>
<dbReference type="InterPro" id="IPR014013">
    <property type="entry name" value="Helic_SF1/SF2_ATP-bd_DinG/Rad3"/>
</dbReference>
<dbReference type="GO" id="GO:0046872">
    <property type="term" value="F:metal ion binding"/>
    <property type="evidence" value="ECO:0007669"/>
    <property type="project" value="UniProtKB-KW"/>
</dbReference>
<dbReference type="GO" id="GO:0005634">
    <property type="term" value="C:nucleus"/>
    <property type="evidence" value="ECO:0007669"/>
    <property type="project" value="TreeGrafter"/>
</dbReference>
<dbReference type="Proteomes" id="UP001328107">
    <property type="component" value="Unassembled WGS sequence"/>
</dbReference>
<evidence type="ECO:0000256" key="4">
    <source>
        <dbReference type="ARBA" id="ARBA00022806"/>
    </source>
</evidence>
<dbReference type="Pfam" id="PF06733">
    <property type="entry name" value="DEAD_2"/>
    <property type="match status" value="1"/>
</dbReference>
<dbReference type="InterPro" id="IPR006554">
    <property type="entry name" value="Helicase-like_DEXD_c2"/>
</dbReference>
<dbReference type="FunFam" id="3.40.50.300:FF:004109">
    <property type="entry name" value="Deletions Of G-rich DNA"/>
    <property type="match status" value="1"/>
</dbReference>
<dbReference type="InterPro" id="IPR045028">
    <property type="entry name" value="DinG/Rad3-like"/>
</dbReference>
<keyword evidence="7" id="KW-0411">Iron-sulfur</keyword>
<dbReference type="CDD" id="cd18788">
    <property type="entry name" value="SF2_C_XPD"/>
    <property type="match status" value="1"/>
</dbReference>
<dbReference type="GO" id="GO:0051536">
    <property type="term" value="F:iron-sulfur cluster binding"/>
    <property type="evidence" value="ECO:0007669"/>
    <property type="project" value="UniProtKB-KW"/>
</dbReference>
<protein>
    <recommendedName>
        <fullName evidence="10">Helicase ATP-binding domain-containing protein</fullName>
    </recommendedName>
</protein>
<feature type="domain" description="Helicase ATP-binding" evidence="10">
    <location>
        <begin position="69"/>
        <end position="465"/>
    </location>
</feature>
<feature type="region of interest" description="Disordered" evidence="9">
    <location>
        <begin position="22"/>
        <end position="44"/>
    </location>
</feature>
<evidence type="ECO:0000256" key="8">
    <source>
        <dbReference type="ARBA" id="ARBA00023235"/>
    </source>
</evidence>
<dbReference type="PROSITE" id="PS51193">
    <property type="entry name" value="HELICASE_ATP_BIND_2"/>
    <property type="match status" value="1"/>
</dbReference>
<evidence type="ECO:0000256" key="2">
    <source>
        <dbReference type="ARBA" id="ARBA00022741"/>
    </source>
</evidence>
<evidence type="ECO:0000256" key="9">
    <source>
        <dbReference type="SAM" id="MobiDB-lite"/>
    </source>
</evidence>
<evidence type="ECO:0000313" key="11">
    <source>
        <dbReference type="EMBL" id="GMR42829.1"/>
    </source>
</evidence>
<evidence type="ECO:0000256" key="3">
    <source>
        <dbReference type="ARBA" id="ARBA00022801"/>
    </source>
</evidence>
<dbReference type="SUPFAM" id="SSF52540">
    <property type="entry name" value="P-loop containing nucleoside triphosphate hydrolases"/>
    <property type="match status" value="2"/>
</dbReference>
<keyword evidence="4" id="KW-0347">Helicase</keyword>
<gene>
    <name evidence="11" type="ORF">PMAYCL1PPCAC_13024</name>
</gene>
<dbReference type="EMBL" id="BTRK01000003">
    <property type="protein sequence ID" value="GMR42829.1"/>
    <property type="molecule type" value="Genomic_DNA"/>
</dbReference>
<keyword evidence="1" id="KW-0479">Metal-binding</keyword>
<keyword evidence="2" id="KW-0547">Nucleotide-binding</keyword>
<evidence type="ECO:0000313" key="12">
    <source>
        <dbReference type="Proteomes" id="UP001328107"/>
    </source>
</evidence>
<reference evidence="12" key="1">
    <citation type="submission" date="2022-10" db="EMBL/GenBank/DDBJ databases">
        <title>Genome assembly of Pristionchus species.</title>
        <authorList>
            <person name="Yoshida K."/>
            <person name="Sommer R.J."/>
        </authorList>
    </citation>
    <scope>NUCLEOTIDE SEQUENCE [LARGE SCALE GENOMIC DNA]</scope>
    <source>
        <strain evidence="12">RS5460</strain>
    </source>
</reference>
<keyword evidence="3" id="KW-0378">Hydrolase</keyword>
<dbReference type="AlphaFoldDB" id="A0AAN5CGD0"/>
<evidence type="ECO:0000256" key="6">
    <source>
        <dbReference type="ARBA" id="ARBA00023004"/>
    </source>
</evidence>
<evidence type="ECO:0000256" key="5">
    <source>
        <dbReference type="ARBA" id="ARBA00022840"/>
    </source>
</evidence>
<sequence length="1002" mass="114324">LQMAAKWSYEDIKKNIVDQVVNKKKRQSTEAPSTQGTTKRRPFFGKKQKKPLVKLYRAPECYTMPINGIHVSLPKGLTPYRTQKLMMVRILQAIIRSQNALAESPTGSGKTMALLASSCAWLRAYKEKRLESKESCPVHSSPEYRAMKEAEMADFLTQPVESQLPTASLSKFDDDDEISCIRDDFDQSMIRLTESLDEDFVQPKKQTSTKADKLAKMVAEEMENFEGELTPDAKARKEKCTCLSKVRIYYGTRTHKQIGQVVKEFRRLDHAPKMSHTILGSREQMCINEAARAHTDVTGACKEMITNGGVGCQFKSNMKPNFERPHATRQIIRSKGADVWDIDALVEALGEEDGPQLCPYFSATRILTQDADIIFCPFNYMIDPIIRDSSDVHLKDAIVILDEAHNVEDICRDAASFTFSEKEIHDALTSFIEKQEMVRREILDQSKRLNGEKKEDAMVDYLEKLREYAKALDHMVTTVSSLRNWLASVSDGVRNPKENDRFDKGTSTSGWDTLWSSLEQRKLIFDQKSEKYTNLKEAMFKLVERDNPEANNFTMDNFKPTGTAIVCVEKFLYFLFYFTKEDRRSRFRLNITVERPTEAQLSMEAHHGMKRIGGTQPYGMSSGPRNQLYTSQPSIRSEQTTAMDLFNSYSARTFVDPKNMPTAFTPIRHGFRITANMWCMSPELAYMDAFKDCRTVVLASGTLCPTETLKTELGMDFNFEMEGEQVIPREQIFASVILKGPNKTPLRATYSNSNEEGFLEELGLIIRSVCKRVPGGVLVFFPSYRLLDRVYEWMFQATFIRQIEMIKIVVKEPRRSSELTEIMSQFEAGIRNPKNFGPAVTGSLMFAVFRGKVSEGIDFTDDMARCVVSIGIPYPNAMDELVLEKKKYNTENATKLRILNGDQWYTSQAYRALNQGLGRCLRHRGDWGSIVMVDERLAVPRGQPAFATSAAASAARVSRWIRDQSVNYDAFNEFEADLESFIERMTKPVKMEIKEEIKQEID</sequence>
<name>A0AAN5CGD0_9BILA</name>
<evidence type="ECO:0000256" key="7">
    <source>
        <dbReference type="ARBA" id="ARBA00023014"/>
    </source>
</evidence>
<dbReference type="SMART" id="SM00491">
    <property type="entry name" value="HELICc2"/>
    <property type="match status" value="1"/>
</dbReference>
<dbReference type="GO" id="GO:0005524">
    <property type="term" value="F:ATP binding"/>
    <property type="evidence" value="ECO:0007669"/>
    <property type="project" value="UniProtKB-KW"/>
</dbReference>
<dbReference type="Pfam" id="PF13307">
    <property type="entry name" value="Helicase_C_2"/>
    <property type="match status" value="1"/>
</dbReference>
<dbReference type="PROSITE" id="PS00690">
    <property type="entry name" value="DEAH_ATP_HELICASE"/>
    <property type="match status" value="1"/>
</dbReference>